<organism evidence="1 2">
    <name type="scientific">Diabrotica virgifera virgifera</name>
    <name type="common">western corn rootworm</name>
    <dbReference type="NCBI Taxonomy" id="50390"/>
    <lineage>
        <taxon>Eukaryota</taxon>
        <taxon>Metazoa</taxon>
        <taxon>Ecdysozoa</taxon>
        <taxon>Arthropoda</taxon>
        <taxon>Hexapoda</taxon>
        <taxon>Insecta</taxon>
        <taxon>Pterygota</taxon>
        <taxon>Neoptera</taxon>
        <taxon>Endopterygota</taxon>
        <taxon>Coleoptera</taxon>
        <taxon>Polyphaga</taxon>
        <taxon>Cucujiformia</taxon>
        <taxon>Chrysomeloidea</taxon>
        <taxon>Chrysomelidae</taxon>
        <taxon>Galerucinae</taxon>
        <taxon>Diabroticina</taxon>
        <taxon>Diabroticites</taxon>
        <taxon>Diabrotica</taxon>
    </lineage>
</organism>
<sequence>MEGHSSLFTCTKLWSCILYRLLLLTVGKYSHILICQVVQRFKMDDEVSSEIYQENNYFTRKKPTFDDKNVVSKFNFVLPQRWPGLMSVDADGDLNVLRRNSASPTESIEIEHKQSTIIDMVGLQIWRGALLLADWLIYNHEEIPKDSVILELGSGVGLTSVVASMYFPVICTDVNRGNILGLIESNVTRNKNLSRHAVRVLELDFLSPDIPGEILEQLPNISVIIAADTVYDDTITEAFVRTVHRLVTFSPSPAGKRSVYIALEKRFVFTLSECDTVAPCYEYYLKCLDKLTGVKCEEVSLAFPKSFEYDRVKELVLWKVTSV</sequence>
<reference evidence="1" key="1">
    <citation type="submission" date="2025-05" db="UniProtKB">
        <authorList>
            <consortium name="EnsemblMetazoa"/>
        </authorList>
    </citation>
    <scope>IDENTIFICATION</scope>
</reference>
<evidence type="ECO:0008006" key="3">
    <source>
        <dbReference type="Google" id="ProtNLM"/>
    </source>
</evidence>
<dbReference type="GeneID" id="126890384"/>
<dbReference type="InterPro" id="IPR038899">
    <property type="entry name" value="METTL22"/>
</dbReference>
<evidence type="ECO:0000313" key="1">
    <source>
        <dbReference type="EnsemblMetazoa" id="XP_050515225.1"/>
    </source>
</evidence>
<dbReference type="InterPro" id="IPR019410">
    <property type="entry name" value="Methyltransf_16"/>
</dbReference>
<name>A0ABM5KYG4_DIAVI</name>
<dbReference type="RefSeq" id="XP_050515225.1">
    <property type="nucleotide sequence ID" value="XM_050659268.1"/>
</dbReference>
<dbReference type="PANTHER" id="PTHR23108">
    <property type="entry name" value="METHYLTRANSFERASE-RELATED"/>
    <property type="match status" value="1"/>
</dbReference>
<dbReference type="PANTHER" id="PTHR23108:SF0">
    <property type="entry name" value="METHYLTRANSFERASE-LIKE PROTEIN 22"/>
    <property type="match status" value="1"/>
</dbReference>
<protein>
    <recommendedName>
        <fullName evidence="3">Methyltransferase-like protein 22</fullName>
    </recommendedName>
</protein>
<dbReference type="SUPFAM" id="SSF53335">
    <property type="entry name" value="S-adenosyl-L-methionine-dependent methyltransferases"/>
    <property type="match status" value="1"/>
</dbReference>
<keyword evidence="2" id="KW-1185">Reference proteome</keyword>
<dbReference type="EnsemblMetazoa" id="XM_050659268.1">
    <property type="protein sequence ID" value="XP_050515225.1"/>
    <property type="gene ID" value="LOC126890384"/>
</dbReference>
<dbReference type="InterPro" id="IPR029063">
    <property type="entry name" value="SAM-dependent_MTases_sf"/>
</dbReference>
<accession>A0ABM5KYG4</accession>
<dbReference type="Proteomes" id="UP001652700">
    <property type="component" value="Unplaced"/>
</dbReference>
<evidence type="ECO:0000313" key="2">
    <source>
        <dbReference type="Proteomes" id="UP001652700"/>
    </source>
</evidence>
<proteinExistence type="predicted"/>
<dbReference type="Pfam" id="PF10294">
    <property type="entry name" value="Methyltransf_16"/>
    <property type="match status" value="1"/>
</dbReference>
<dbReference type="Gene3D" id="3.40.50.150">
    <property type="entry name" value="Vaccinia Virus protein VP39"/>
    <property type="match status" value="1"/>
</dbReference>